<accession>A0A9W6RJH4</accession>
<organism evidence="2 3">
    <name type="scientific">Actinoallomurus iriomotensis</name>
    <dbReference type="NCBI Taxonomy" id="478107"/>
    <lineage>
        <taxon>Bacteria</taxon>
        <taxon>Bacillati</taxon>
        <taxon>Actinomycetota</taxon>
        <taxon>Actinomycetes</taxon>
        <taxon>Streptosporangiales</taxon>
        <taxon>Thermomonosporaceae</taxon>
        <taxon>Actinoallomurus</taxon>
    </lineage>
</organism>
<protein>
    <recommendedName>
        <fullName evidence="4">MFS transporter</fullName>
    </recommendedName>
</protein>
<dbReference type="InterPro" id="IPR036259">
    <property type="entry name" value="MFS_trans_sf"/>
</dbReference>
<evidence type="ECO:0000313" key="2">
    <source>
        <dbReference type="EMBL" id="GLY76863.1"/>
    </source>
</evidence>
<name>A0A9W6RJH4_9ACTN</name>
<dbReference type="Gene3D" id="1.20.1250.20">
    <property type="entry name" value="MFS general substrate transporter like domains"/>
    <property type="match status" value="1"/>
</dbReference>
<feature type="transmembrane region" description="Helical" evidence="1">
    <location>
        <begin position="98"/>
        <end position="117"/>
    </location>
</feature>
<dbReference type="RefSeq" id="WP_285625604.1">
    <property type="nucleotide sequence ID" value="NZ_BSTJ01000006.1"/>
</dbReference>
<dbReference type="Proteomes" id="UP001165135">
    <property type="component" value="Unassembled WGS sequence"/>
</dbReference>
<keyword evidence="1" id="KW-0812">Transmembrane</keyword>
<gene>
    <name evidence="2" type="ORF">Airi01_051300</name>
</gene>
<keyword evidence="1" id="KW-1133">Transmembrane helix</keyword>
<keyword evidence="1" id="KW-0472">Membrane</keyword>
<evidence type="ECO:0008006" key="4">
    <source>
        <dbReference type="Google" id="ProtNLM"/>
    </source>
</evidence>
<sequence>MARPRAPLPRRFAWLLGAVSLSTAILAIMPDALTLGIALVLGGVTIAPTLTVYTAIVGRIVPAGMRDEAGTWLVTVPVAANSAGGAIAGLIVDQPGGTPWSFAFAATVIAAATVVAARPAGPMARAEATVNA</sequence>
<dbReference type="SUPFAM" id="SSF103473">
    <property type="entry name" value="MFS general substrate transporter"/>
    <property type="match status" value="1"/>
</dbReference>
<dbReference type="PANTHER" id="PTHR23542">
    <property type="match status" value="1"/>
</dbReference>
<comment type="caution">
    <text evidence="2">The sequence shown here is derived from an EMBL/GenBank/DDBJ whole genome shotgun (WGS) entry which is preliminary data.</text>
</comment>
<dbReference type="AlphaFoldDB" id="A0A9W6RJH4"/>
<reference evidence="2" key="1">
    <citation type="submission" date="2023-03" db="EMBL/GenBank/DDBJ databases">
        <title>Actinoallomurus iriomotensis NBRC 103681.</title>
        <authorList>
            <person name="Ichikawa N."/>
            <person name="Sato H."/>
            <person name="Tonouchi N."/>
        </authorList>
    </citation>
    <scope>NUCLEOTIDE SEQUENCE</scope>
    <source>
        <strain evidence="2">NBRC 103681</strain>
    </source>
</reference>
<proteinExistence type="predicted"/>
<feature type="transmembrane region" description="Helical" evidence="1">
    <location>
        <begin position="69"/>
        <end position="92"/>
    </location>
</feature>
<evidence type="ECO:0000313" key="3">
    <source>
        <dbReference type="Proteomes" id="UP001165135"/>
    </source>
</evidence>
<feature type="transmembrane region" description="Helical" evidence="1">
    <location>
        <begin position="12"/>
        <end position="29"/>
    </location>
</feature>
<evidence type="ECO:0000256" key="1">
    <source>
        <dbReference type="SAM" id="Phobius"/>
    </source>
</evidence>
<dbReference type="PANTHER" id="PTHR23542:SF1">
    <property type="entry name" value="MAJOR FACILITATOR SUPERFAMILY (MFS) PROFILE DOMAIN-CONTAINING PROTEIN"/>
    <property type="match status" value="1"/>
</dbReference>
<feature type="transmembrane region" description="Helical" evidence="1">
    <location>
        <begin position="35"/>
        <end position="57"/>
    </location>
</feature>
<dbReference type="EMBL" id="BSTJ01000006">
    <property type="protein sequence ID" value="GLY76863.1"/>
    <property type="molecule type" value="Genomic_DNA"/>
</dbReference>